<dbReference type="OrthoDB" id="3216107at2"/>
<reference evidence="4 5" key="1">
    <citation type="submission" date="2018-08" db="EMBL/GenBank/DDBJ databases">
        <title>Genomic Encyclopedia of Type Strains, Phase IV (KMG-IV): sequencing the most valuable type-strain genomes for metagenomic binning, comparative biology and taxonomic classification.</title>
        <authorList>
            <person name="Goeker M."/>
        </authorList>
    </citation>
    <scope>NUCLEOTIDE SEQUENCE [LARGE SCALE GENOMIC DNA]</scope>
    <source>
        <strain evidence="4 5">DSM 23923</strain>
    </source>
</reference>
<dbReference type="EMBL" id="QUMS01000001">
    <property type="protein sequence ID" value="REG11539.1"/>
    <property type="molecule type" value="Genomic_DNA"/>
</dbReference>
<dbReference type="Pfam" id="PF13508">
    <property type="entry name" value="Acetyltransf_7"/>
    <property type="match status" value="1"/>
</dbReference>
<keyword evidence="5" id="KW-1185">Reference proteome</keyword>
<sequence>MVRKFEPEDLDRVMALWLDTNIQAHGFIPREYWLSNFDMVRDVLPKAQVFVYEDPQGIQGFVGLDHDGAIAGIFVREDKQSRGIGKALLDTCKRLYPTLSLNVYLKNQRAIDFYLREGFVVKKVQIDKNTAEMEYSMVWKKQA</sequence>
<accession>A0A3E0AIQ4</accession>
<dbReference type="Gene3D" id="3.40.630.30">
    <property type="match status" value="1"/>
</dbReference>
<organism evidence="4 5">
    <name type="scientific">Pelolinea submarina</name>
    <dbReference type="NCBI Taxonomy" id="913107"/>
    <lineage>
        <taxon>Bacteria</taxon>
        <taxon>Bacillati</taxon>
        <taxon>Chloroflexota</taxon>
        <taxon>Anaerolineae</taxon>
        <taxon>Anaerolineales</taxon>
        <taxon>Anaerolineaceae</taxon>
        <taxon>Pelolinea</taxon>
    </lineage>
</organism>
<keyword evidence="1 4" id="KW-0808">Transferase</keyword>
<dbReference type="PANTHER" id="PTHR43800">
    <property type="entry name" value="PEPTIDYL-LYSINE N-ACETYLTRANSFERASE YJAB"/>
    <property type="match status" value="1"/>
</dbReference>
<evidence type="ECO:0000256" key="2">
    <source>
        <dbReference type="ARBA" id="ARBA00023315"/>
    </source>
</evidence>
<evidence type="ECO:0000256" key="1">
    <source>
        <dbReference type="ARBA" id="ARBA00022679"/>
    </source>
</evidence>
<evidence type="ECO:0000259" key="3">
    <source>
        <dbReference type="PROSITE" id="PS51186"/>
    </source>
</evidence>
<dbReference type="SUPFAM" id="SSF55729">
    <property type="entry name" value="Acyl-CoA N-acyltransferases (Nat)"/>
    <property type="match status" value="1"/>
</dbReference>
<dbReference type="CDD" id="cd04301">
    <property type="entry name" value="NAT_SF"/>
    <property type="match status" value="1"/>
</dbReference>
<gene>
    <name evidence="4" type="ORF">DFR64_1429</name>
</gene>
<dbReference type="GO" id="GO:0016747">
    <property type="term" value="F:acyltransferase activity, transferring groups other than amino-acyl groups"/>
    <property type="evidence" value="ECO:0007669"/>
    <property type="project" value="InterPro"/>
</dbReference>
<evidence type="ECO:0000313" key="4">
    <source>
        <dbReference type="EMBL" id="REG11539.1"/>
    </source>
</evidence>
<proteinExistence type="predicted"/>
<feature type="domain" description="N-acetyltransferase" evidence="3">
    <location>
        <begin position="1"/>
        <end position="142"/>
    </location>
</feature>
<comment type="caution">
    <text evidence="4">The sequence shown here is derived from an EMBL/GenBank/DDBJ whole genome shotgun (WGS) entry which is preliminary data.</text>
</comment>
<name>A0A3E0AIQ4_9CHLR</name>
<dbReference type="InterPro" id="IPR016181">
    <property type="entry name" value="Acyl_CoA_acyltransferase"/>
</dbReference>
<dbReference type="PANTHER" id="PTHR43800:SF1">
    <property type="entry name" value="PEPTIDYL-LYSINE N-ACETYLTRANSFERASE YJAB"/>
    <property type="match status" value="1"/>
</dbReference>
<dbReference type="AlphaFoldDB" id="A0A3E0AIQ4"/>
<keyword evidence="2" id="KW-0012">Acyltransferase</keyword>
<dbReference type="Proteomes" id="UP000256388">
    <property type="component" value="Unassembled WGS sequence"/>
</dbReference>
<dbReference type="PROSITE" id="PS51186">
    <property type="entry name" value="GNAT"/>
    <property type="match status" value="1"/>
</dbReference>
<dbReference type="InterPro" id="IPR000182">
    <property type="entry name" value="GNAT_dom"/>
</dbReference>
<protein>
    <submittedName>
        <fullName evidence="4">Putative acetyltransferase</fullName>
    </submittedName>
</protein>
<evidence type="ECO:0000313" key="5">
    <source>
        <dbReference type="Proteomes" id="UP000256388"/>
    </source>
</evidence>
<dbReference type="NCBIfam" id="NF007853">
    <property type="entry name" value="PRK10562.1"/>
    <property type="match status" value="1"/>
</dbReference>